<accession>A0A9Q0BQW3</accession>
<dbReference type="Proteomes" id="UP001059596">
    <property type="component" value="Unassembled WGS sequence"/>
</dbReference>
<evidence type="ECO:0000313" key="1">
    <source>
        <dbReference type="EMBL" id="KAI8041287.1"/>
    </source>
</evidence>
<comment type="caution">
    <text evidence="1">The sequence shown here is derived from an EMBL/GenBank/DDBJ whole genome shotgun (WGS) entry which is preliminary data.</text>
</comment>
<evidence type="ECO:0000313" key="2">
    <source>
        <dbReference type="Proteomes" id="UP001059596"/>
    </source>
</evidence>
<keyword evidence="2" id="KW-1185">Reference proteome</keyword>
<sequence length="130" mass="15203">MQRDYKAQKHHTDRQALADIILMQARRIEKQQRELLRIKAHYECQVSTIKNNAIMLESHLQKVLASVHHRDRAKRIGHHYQDMCGAVENLENCGINIKPQSVANHLLIKYLNSHPARSTNENISTYRNML</sequence>
<dbReference type="AlphaFoldDB" id="A0A9Q0BQW3"/>
<proteinExistence type="predicted"/>
<protein>
    <submittedName>
        <fullName evidence="1">Uncharacterized protein</fullName>
    </submittedName>
</protein>
<reference evidence="1" key="1">
    <citation type="journal article" date="2023" name="Genome Biol. Evol.">
        <title>Long-read-based Genome Assembly of Drosophila gunungcola Reveals Fewer Chemosensory Genes in Flower-breeding Species.</title>
        <authorList>
            <person name="Negi A."/>
            <person name="Liao B.Y."/>
            <person name="Yeh S.D."/>
        </authorList>
    </citation>
    <scope>NUCLEOTIDE SEQUENCE</scope>
    <source>
        <strain evidence="1">Sukarami</strain>
    </source>
</reference>
<gene>
    <name evidence="1" type="ORF">M5D96_005543</name>
</gene>
<organism evidence="1 2">
    <name type="scientific">Drosophila gunungcola</name>
    <name type="common">fruit fly</name>
    <dbReference type="NCBI Taxonomy" id="103775"/>
    <lineage>
        <taxon>Eukaryota</taxon>
        <taxon>Metazoa</taxon>
        <taxon>Ecdysozoa</taxon>
        <taxon>Arthropoda</taxon>
        <taxon>Hexapoda</taxon>
        <taxon>Insecta</taxon>
        <taxon>Pterygota</taxon>
        <taxon>Neoptera</taxon>
        <taxon>Endopterygota</taxon>
        <taxon>Diptera</taxon>
        <taxon>Brachycera</taxon>
        <taxon>Muscomorpha</taxon>
        <taxon>Ephydroidea</taxon>
        <taxon>Drosophilidae</taxon>
        <taxon>Drosophila</taxon>
        <taxon>Sophophora</taxon>
    </lineage>
</organism>
<name>A0A9Q0BQW3_9MUSC</name>
<dbReference type="EMBL" id="JAMKOV010000003">
    <property type="protein sequence ID" value="KAI8041287.1"/>
    <property type="molecule type" value="Genomic_DNA"/>
</dbReference>